<dbReference type="InterPro" id="IPR041677">
    <property type="entry name" value="DNA2/NAM7_AAA_11"/>
</dbReference>
<dbReference type="Pfam" id="PF12726">
    <property type="entry name" value="SEN1_N"/>
    <property type="match status" value="1"/>
</dbReference>
<feature type="region of interest" description="Disordered" evidence="9">
    <location>
        <begin position="996"/>
        <end position="1030"/>
    </location>
</feature>
<feature type="region of interest" description="Disordered" evidence="9">
    <location>
        <begin position="914"/>
        <end position="956"/>
    </location>
</feature>
<feature type="compositionally biased region" description="Polar residues" evidence="9">
    <location>
        <begin position="1825"/>
        <end position="1838"/>
    </location>
</feature>
<evidence type="ECO:0000259" key="13">
    <source>
        <dbReference type="Pfam" id="PF23576"/>
    </source>
</evidence>
<evidence type="ECO:0000313" key="14">
    <source>
        <dbReference type="EMBL" id="CAE7025545.1"/>
    </source>
</evidence>
<evidence type="ECO:0000259" key="12">
    <source>
        <dbReference type="Pfam" id="PF13087"/>
    </source>
</evidence>
<sequence length="1967" mass="220118">MANHSVPLSELRELPEDQHLFCPRIGEDGSVYYDEDVAAYPLETDPTELAHRKLKLQEAEDRKWAALKATEILAFDDDDAAPHKEWLASRLNQLMQSCDVCVRVFHQSRAEWQSRLLDTYDEENVRIFMERMDTQCLGRIQKGLDEANEILGKAEPKSRSVRLLPNECTYGFFEALSCDALIRNEELLQRHFDAPFDMVQTKKRLKVQTYLPAMTRFLFSRVERRHKWATESWSTFKRNLLKSEWDWAVRDYITSVMMKVQMYGLDKDLVPLFWGGSRLIVAKMDRELITDSLRALDGDFYRLMLDHLSLPSEGFLDLIATMKQLLETSPIDYWDGMNAVTPSIATVVEQVFNSPVFNQLLLAAADENEQSIANLHAAFSWIPPFLDSIKLSNLGPAIRPFAQALLGRFQSDHYPATSRAYCYREGLKVLDYAFRKMGEGKSTDKFVGQPVVNGMLDMLSTFIQSLVMNLNHSKSSKNSQDMQLALSVIEHAFKLEAHSLIIERNLISAKQPSPTETPPSSPIWKTVLRAIGPGSLELATHLLIAGRTLIGLEPLQMKSGVDKVPATVRHFNNRFELLSQSITDVVEKLSEYDPSLLRALFGQRPAASAIISLMFSSVEYTRLSARELLKVISGEEERRGALQHMLRAHYRNMVLGISDSIRQVRLKRAFAPVPDMIRTCSDIIDIICNSQDGILRSQEYESGDAAATMCLWENLWDSLTMIFATTEGWSNLGFYDKRMMMDFCRDTMQFADMLFDQYSLFATVLQPPTPDEDGSTSKTMLLKELLARPANAMEGLAKWLRLRDEFLSSKSVALISKLLVRLRRVSIDIDADALSYMERVLSGDVRAKLSKIQQAELQQALEEHLGRTLVKEEEPMKPKQASISKWMSPGVTPTPGHAKANLMASMTAGAAKFQERREQTKTSATKAAQQKAADDIKSAQQAEFKRKRLQEKERTERERAAIVAKAKAARVLSSHTAEAGSGLEGLGVLGKEQAAKGEGLMHSSDESSNEEGDIDEDMFGSKGTKIKTGPKTNMINQLSFQMPTKKRRRVQSGKSMLARIAPDLSGLHVTILGWNYFYDGDFPPKTSKGDYSGVISTFHTPVDYQRTFERLLILEAWQSFIKMRDEPLAKPYEIQISSQARVDQFSEVGTTLKYSVSKEMPFFEGDIILLSQSKPSADEPACLARVSNVKRTKAHFEITYRLMPGGQLQNVFHKNNTLLATKIDSITSLEREFAALKGLQYYDLCDEIIKAKPSPLLTYKDSQIQPLISNYNVNMAQGKAIKSAIDNDGFTLIQGPPGSGKTKTITAIVGAILSGSFRNRGTNIAVPGQPQSDAAPKKILVCAPSNAAVDELCMRFRQGIKTLNGEERQISIVRLGRSEAVKASIQDLTLDELVDKRLGAEKRSDADSNGNEQEARQKVFSEHQETSKQLREAYDLRNKGEVKGEAAAKLDNDISALYRKKKELSGQIDAIKDNQAATGRKADARRDKAIAAILNDAHVVCSTLSGSGHNMFRTIEVEFDTVIVDEAAQCVEMSALIPLKYGCAKCILVGDPKQLPPTIFSKEAARFRYAQSLFMRMQQNHPNDVHLLDTQYRMHPEISLFPSQTFYDGKLLDGGDMASLRKQPWHQSSLLGPYRFFDVKGQQQKAPSGKSLMNIAEINVALQLYNRLTSDYPDYNFKGKIGIITPYKSQLQEIKQRFMKAYGQTIIEDIDFNTTDAFQGRESEIIIFSCVRANGGIGFLDDVRRMNVGLTRAKSSLWVLGNSASLQSGEFWNKLIVNAQARKRFTDGDISRMLNQHSSKFPAPKEGYVQANRPMPDVKPEVQSEPMSRSASNQPNTSMKEVKKEEIKIKTEMTLVHHEKRKFEQQSNGVDDIKRESSDVEMEDAASESAPNTTNGGSGRSTPAAQADATRKGSTPGLEGSDGTTGAPAAITGDVIGGMSMAKGPKIRRRPRPPQDPFIKNKKPKSG</sequence>
<organism evidence="14 15">
    <name type="scientific">Pyrenophora teres f. teres</name>
    <dbReference type="NCBI Taxonomy" id="97479"/>
    <lineage>
        <taxon>Eukaryota</taxon>
        <taxon>Fungi</taxon>
        <taxon>Dikarya</taxon>
        <taxon>Ascomycota</taxon>
        <taxon>Pezizomycotina</taxon>
        <taxon>Dothideomycetes</taxon>
        <taxon>Pleosporomycetidae</taxon>
        <taxon>Pleosporales</taxon>
        <taxon>Pleosporineae</taxon>
        <taxon>Pleosporaceae</taxon>
        <taxon>Pyrenophora</taxon>
    </lineage>
</organism>
<feature type="domain" description="Helicase Sen1 N-terminal" evidence="10">
    <location>
        <begin position="89"/>
        <end position="812"/>
    </location>
</feature>
<dbReference type="Gene3D" id="3.40.50.300">
    <property type="entry name" value="P-loop containing nucleotide triphosphate hydrolases"/>
    <property type="match status" value="2"/>
</dbReference>
<feature type="compositionally biased region" description="Low complexity" evidence="9">
    <location>
        <begin position="921"/>
        <end position="931"/>
    </location>
</feature>
<dbReference type="GO" id="GO:0016787">
    <property type="term" value="F:hydrolase activity"/>
    <property type="evidence" value="ECO:0007669"/>
    <property type="project" value="UniProtKB-KW"/>
</dbReference>
<keyword evidence="4" id="KW-0378">Hydrolase</keyword>
<evidence type="ECO:0000256" key="8">
    <source>
        <dbReference type="SAM" id="Coils"/>
    </source>
</evidence>
<dbReference type="GO" id="GO:0016604">
    <property type="term" value="C:nuclear body"/>
    <property type="evidence" value="ECO:0007669"/>
    <property type="project" value="TreeGrafter"/>
</dbReference>
<evidence type="ECO:0000256" key="5">
    <source>
        <dbReference type="ARBA" id="ARBA00022806"/>
    </source>
</evidence>
<keyword evidence="5" id="KW-0347">Helicase</keyword>
<dbReference type="SUPFAM" id="SSF52540">
    <property type="entry name" value="P-loop containing nucleoside triphosphate hydrolases"/>
    <property type="match status" value="1"/>
</dbReference>
<dbReference type="GO" id="GO:0001147">
    <property type="term" value="F:transcription termination site sequence-specific DNA binding"/>
    <property type="evidence" value="ECO:0007669"/>
    <property type="project" value="TreeGrafter"/>
</dbReference>
<dbReference type="InterPro" id="IPR027417">
    <property type="entry name" value="P-loop_NTPase"/>
</dbReference>
<keyword evidence="7" id="KW-0539">Nucleus</keyword>
<evidence type="ECO:0000256" key="7">
    <source>
        <dbReference type="ARBA" id="ARBA00023242"/>
    </source>
</evidence>
<feature type="region of interest" description="Disordered" evidence="9">
    <location>
        <begin position="1401"/>
        <end position="1433"/>
    </location>
</feature>
<feature type="domain" description="Helicase SEN1 beta-barrel" evidence="13">
    <location>
        <begin position="1130"/>
        <end position="1223"/>
    </location>
</feature>
<comment type="similarity">
    <text evidence="2">Belongs to the DNA2/NAM7 helicase family.</text>
</comment>
<dbReference type="InterPro" id="IPR045055">
    <property type="entry name" value="DNA2/NAM7-like"/>
</dbReference>
<feature type="compositionally biased region" description="Polar residues" evidence="9">
    <location>
        <begin position="1889"/>
        <end position="1904"/>
    </location>
</feature>
<feature type="region of interest" description="Disordered" evidence="9">
    <location>
        <begin position="1797"/>
        <end position="1843"/>
    </location>
</feature>
<dbReference type="InterPro" id="IPR041679">
    <property type="entry name" value="DNA2/NAM7-like_C"/>
</dbReference>
<keyword evidence="8" id="KW-0175">Coiled coil</keyword>
<evidence type="ECO:0000256" key="4">
    <source>
        <dbReference type="ARBA" id="ARBA00022801"/>
    </source>
</evidence>
<dbReference type="PANTHER" id="PTHR10887:SF495">
    <property type="entry name" value="HELICASE SENATAXIN ISOFORM X1-RELATED"/>
    <property type="match status" value="1"/>
</dbReference>
<evidence type="ECO:0000256" key="3">
    <source>
        <dbReference type="ARBA" id="ARBA00022741"/>
    </source>
</evidence>
<evidence type="ECO:0000256" key="6">
    <source>
        <dbReference type="ARBA" id="ARBA00022840"/>
    </source>
</evidence>
<keyword evidence="3" id="KW-0547">Nucleotide-binding</keyword>
<dbReference type="EMBL" id="HG992979">
    <property type="protein sequence ID" value="CAE7025545.1"/>
    <property type="molecule type" value="Genomic_DNA"/>
</dbReference>
<dbReference type="GO" id="GO:0006369">
    <property type="term" value="P:termination of RNA polymerase II transcription"/>
    <property type="evidence" value="ECO:0007669"/>
    <property type="project" value="TreeGrafter"/>
</dbReference>
<dbReference type="Pfam" id="PF23576">
    <property type="entry name" value="SEN1_barrel"/>
    <property type="match status" value="1"/>
</dbReference>
<feature type="compositionally biased region" description="Basic and acidic residues" evidence="9">
    <location>
        <begin position="1413"/>
        <end position="1433"/>
    </location>
</feature>
<keyword evidence="6" id="KW-0067">ATP-binding</keyword>
<dbReference type="FunFam" id="3.40.50.300:FF:001152">
    <property type="entry name" value="tRNA-splicing endonuclease, putative"/>
    <property type="match status" value="1"/>
</dbReference>
<protein>
    <submittedName>
        <fullName evidence="14">Uncharacterized protein</fullName>
    </submittedName>
</protein>
<accession>A0A6S6VXQ2</accession>
<evidence type="ECO:0000313" key="15">
    <source>
        <dbReference type="Proteomes" id="UP000472372"/>
    </source>
</evidence>
<dbReference type="Pfam" id="PF13087">
    <property type="entry name" value="AAA_12"/>
    <property type="match status" value="1"/>
</dbReference>
<dbReference type="InterPro" id="IPR047187">
    <property type="entry name" value="SF1_C_Upf1"/>
</dbReference>
<dbReference type="InterPro" id="IPR056474">
    <property type="entry name" value="SEN1_barrel"/>
</dbReference>
<name>A0A6S6VXQ2_9PLEO</name>
<comment type="subcellular location">
    <subcellularLocation>
        <location evidence="1">Nucleus</location>
    </subcellularLocation>
</comment>
<evidence type="ECO:0000256" key="2">
    <source>
        <dbReference type="ARBA" id="ARBA00007913"/>
    </source>
</evidence>
<evidence type="ECO:0000259" key="10">
    <source>
        <dbReference type="Pfam" id="PF12726"/>
    </source>
</evidence>
<dbReference type="GO" id="GO:0004386">
    <property type="term" value="F:helicase activity"/>
    <property type="evidence" value="ECO:0007669"/>
    <property type="project" value="UniProtKB-KW"/>
</dbReference>
<evidence type="ECO:0000259" key="11">
    <source>
        <dbReference type="Pfam" id="PF13086"/>
    </source>
</evidence>
<feature type="coiled-coil region" evidence="8">
    <location>
        <begin position="1447"/>
        <end position="1474"/>
    </location>
</feature>
<dbReference type="PANTHER" id="PTHR10887">
    <property type="entry name" value="DNA2/NAM7 HELICASE FAMILY"/>
    <property type="match status" value="1"/>
</dbReference>
<dbReference type="GO" id="GO:0005524">
    <property type="term" value="F:ATP binding"/>
    <property type="evidence" value="ECO:0007669"/>
    <property type="project" value="UniProtKB-KW"/>
</dbReference>
<dbReference type="CDD" id="cd18808">
    <property type="entry name" value="SF1_C_Upf1"/>
    <property type="match status" value="1"/>
</dbReference>
<proteinExistence type="inferred from homology"/>
<dbReference type="Proteomes" id="UP000472372">
    <property type="component" value="Chromosome 3"/>
</dbReference>
<dbReference type="CDD" id="cd18042">
    <property type="entry name" value="DEXXQc_SETX"/>
    <property type="match status" value="1"/>
</dbReference>
<dbReference type="InterPro" id="IPR024481">
    <property type="entry name" value="Helicase_Sen1_N"/>
</dbReference>
<feature type="region of interest" description="Disordered" evidence="9">
    <location>
        <begin position="1858"/>
        <end position="1967"/>
    </location>
</feature>
<evidence type="ECO:0000256" key="1">
    <source>
        <dbReference type="ARBA" id="ARBA00004123"/>
    </source>
</evidence>
<dbReference type="GO" id="GO:0005694">
    <property type="term" value="C:chromosome"/>
    <property type="evidence" value="ECO:0007669"/>
    <property type="project" value="UniProtKB-ARBA"/>
</dbReference>
<feature type="domain" description="DNA2/NAM7 helicase helicase" evidence="11">
    <location>
        <begin position="1273"/>
        <end position="1562"/>
    </location>
</feature>
<feature type="compositionally biased region" description="Acidic residues" evidence="9">
    <location>
        <begin position="1007"/>
        <end position="1018"/>
    </location>
</feature>
<reference evidence="14" key="1">
    <citation type="submission" date="2021-02" db="EMBL/GenBank/DDBJ databases">
        <authorList>
            <person name="Syme A R."/>
            <person name="Syme A R."/>
            <person name="Moolhuijzen P."/>
        </authorList>
    </citation>
    <scope>NUCLEOTIDE SEQUENCE</scope>
    <source>
        <strain evidence="14">W1-1</strain>
    </source>
</reference>
<evidence type="ECO:0000256" key="9">
    <source>
        <dbReference type="SAM" id="MobiDB-lite"/>
    </source>
</evidence>
<dbReference type="Pfam" id="PF13086">
    <property type="entry name" value="AAA_11"/>
    <property type="match status" value="1"/>
</dbReference>
<dbReference type="FunFam" id="3.40.50.300:FF:000326">
    <property type="entry name" value="P-loop containing nucleoside triphosphate hydrolase"/>
    <property type="match status" value="1"/>
</dbReference>
<gene>
    <name evidence="14" type="ORF">PTTW11_03928</name>
</gene>
<feature type="domain" description="DNA2/NAM7 helicase-like C-terminal" evidence="12">
    <location>
        <begin position="1569"/>
        <end position="1763"/>
    </location>
</feature>